<dbReference type="GO" id="GO:0033925">
    <property type="term" value="F:mannosyl-glycoprotein endo-beta-N-acetylglucosaminidase activity"/>
    <property type="evidence" value="ECO:0007669"/>
    <property type="project" value="UniProtKB-EC"/>
</dbReference>
<evidence type="ECO:0000313" key="3">
    <source>
        <dbReference type="EMBL" id="OAV92695.1"/>
    </source>
</evidence>
<feature type="domain" description="Cytosolic endo-beta-N-acetylglucosaminidase TIM barrel" evidence="2">
    <location>
        <begin position="78"/>
        <end position="481"/>
    </location>
</feature>
<evidence type="ECO:0000259" key="2">
    <source>
        <dbReference type="Pfam" id="PF03644"/>
    </source>
</evidence>
<evidence type="ECO:0000256" key="1">
    <source>
        <dbReference type="SAM" id="MobiDB-lite"/>
    </source>
</evidence>
<dbReference type="GO" id="GO:0005829">
    <property type="term" value="C:cytosol"/>
    <property type="evidence" value="ECO:0007669"/>
    <property type="project" value="UniProtKB-SubCell"/>
</dbReference>
<dbReference type="STRING" id="630390.A0A0C4EP02"/>
<reference evidence="4" key="4">
    <citation type="submission" date="2025-05" db="UniProtKB">
        <authorList>
            <consortium name="EnsemblFungi"/>
        </authorList>
    </citation>
    <scope>IDENTIFICATION</scope>
    <source>
        <strain evidence="4">isolate 1-1 / race 1 (BBBD)</strain>
    </source>
</reference>
<dbReference type="VEuPathDB" id="FungiDB:PTTG_02499"/>
<protein>
    <submittedName>
        <fullName evidence="4">Glyco_hydro_85 domain-containing protein</fullName>
    </submittedName>
</protein>
<dbReference type="PANTHER" id="PTHR13246">
    <property type="entry name" value="ENDO BETA N-ACETYLGLUCOSAMINIDASE"/>
    <property type="match status" value="1"/>
</dbReference>
<dbReference type="EMBL" id="ADAS02000060">
    <property type="protein sequence ID" value="OAV92695.1"/>
    <property type="molecule type" value="Genomic_DNA"/>
</dbReference>
<proteinExistence type="predicted"/>
<name>A0A0C4EP02_PUCT1</name>
<sequence>MPISSSIQTTINDPRKNSYYFVSLDELVGYFQSQPGLITNLAHSTLEDEEKLDPKTQQHSQLVVTADFKGGYYEDPFTRTYSFEWLGSVDIFVYFSHHRVSIPPLQWITAAKTHHTRILGTLIFENDSFDDLQYLLAGPQLSASTQTDPATKYYTSLNNTPLSTYFADRLIDLAIHHQFHGWLINIEIDVLKALQSYSRARLCVFAIKIWLEYLRKQGQIRVGPQWEVSWYDSVSYYDGSLSWQSQLRPQHNLNFFSAASSIFLDYHWSAGHLMFTQRFIDQFFALHRSPDSYPQETLERLDQSFEHSMDLKVETHQLRRSVLFGVDVFGRGCPYGGGFSSWKAALDILNASFSVALFAPGWTWESDVLQQERASLEESGPEWWKLWWRDERYSWVGLLEDPAQNHDEGGKSSDQKLLSLEPPNAYVDSLRIARENKQDEPKKGAGFSELPQHKPLMELFPVRHKSRSASFYTNWSLGSGHGIWVAGQHHFDPSYGIGDWSDMAMSFPKHDLSIRGGSVWSISGGAIVPTGVARCELVEHVGWFGSGCVEIKEQANGQPSSGAVKCLWMNTTSVVCSSEMDCRLVWKPIDPTGASTAPLGVVFQASDPSSQTKTSDPTISGNYSDASARPHMVTLSPGQAVLETHNVQTHELENGWYESTCQLKTQTSSSAMIDRLGITTIAGTRFAHYVGEISLAQSDHASPKPHNAPDSPLRVIWRPDATQQPMQIASPASRRLINKRGKVEWKYPGPSGPASNNHDRQTLLAWLIYLSKDASSASRCVNRKQAGAQRLVGVVKGFQEFDLNAFNAPPIDSDQTNDGNKAEEWNIIIKGIGSHGSIVCSGFCSLG</sequence>
<dbReference type="InterPro" id="IPR005201">
    <property type="entry name" value="TIM_ENGase"/>
</dbReference>
<dbReference type="InterPro" id="IPR032979">
    <property type="entry name" value="ENGase"/>
</dbReference>
<reference evidence="3" key="1">
    <citation type="submission" date="2009-11" db="EMBL/GenBank/DDBJ databases">
        <authorList>
            <consortium name="The Broad Institute Genome Sequencing Platform"/>
            <person name="Ward D."/>
            <person name="Feldgarden M."/>
            <person name="Earl A."/>
            <person name="Young S.K."/>
            <person name="Zeng Q."/>
            <person name="Koehrsen M."/>
            <person name="Alvarado L."/>
            <person name="Berlin A."/>
            <person name="Bochicchio J."/>
            <person name="Borenstein D."/>
            <person name="Chapman S.B."/>
            <person name="Chen Z."/>
            <person name="Engels R."/>
            <person name="Freedman E."/>
            <person name="Gellesch M."/>
            <person name="Goldberg J."/>
            <person name="Griggs A."/>
            <person name="Gujja S."/>
            <person name="Heilman E."/>
            <person name="Heiman D."/>
            <person name="Hepburn T."/>
            <person name="Howarth C."/>
            <person name="Jen D."/>
            <person name="Larson L."/>
            <person name="Lewis B."/>
            <person name="Mehta T."/>
            <person name="Park D."/>
            <person name="Pearson M."/>
            <person name="Roberts A."/>
            <person name="Saif S."/>
            <person name="Shea T."/>
            <person name="Shenoy N."/>
            <person name="Sisk P."/>
            <person name="Stolte C."/>
            <person name="Sykes S."/>
            <person name="Thomson T."/>
            <person name="Walk T."/>
            <person name="White J."/>
            <person name="Yandava C."/>
            <person name="Izard J."/>
            <person name="Baranova O.V."/>
            <person name="Blanton J.M."/>
            <person name="Tanner A.C."/>
            <person name="Dewhirst F.E."/>
            <person name="Haas B."/>
            <person name="Nusbaum C."/>
            <person name="Birren B."/>
        </authorList>
    </citation>
    <scope>NUCLEOTIDE SEQUENCE [LARGE SCALE GENOMIC DNA]</scope>
    <source>
        <strain evidence="3">1-1 BBBD Race 1</strain>
    </source>
</reference>
<dbReference type="Proteomes" id="UP000005240">
    <property type="component" value="Unassembled WGS sequence"/>
</dbReference>
<evidence type="ECO:0000313" key="4">
    <source>
        <dbReference type="EnsemblFungi" id="PTTG_02499-t43_1-p1"/>
    </source>
</evidence>
<organism evidence="3">
    <name type="scientific">Puccinia triticina (isolate 1-1 / race 1 (BBBD))</name>
    <name type="common">Brown leaf rust fungus</name>
    <dbReference type="NCBI Taxonomy" id="630390"/>
    <lineage>
        <taxon>Eukaryota</taxon>
        <taxon>Fungi</taxon>
        <taxon>Dikarya</taxon>
        <taxon>Basidiomycota</taxon>
        <taxon>Pucciniomycotina</taxon>
        <taxon>Pucciniomycetes</taxon>
        <taxon>Pucciniales</taxon>
        <taxon>Pucciniaceae</taxon>
        <taxon>Puccinia</taxon>
    </lineage>
</organism>
<dbReference type="EnsemblFungi" id="PTTG_02499-t43_1">
    <property type="protein sequence ID" value="PTTG_02499-t43_1-p1"/>
    <property type="gene ID" value="PTTG_02499"/>
</dbReference>
<accession>A0A0C4EP02</accession>
<reference evidence="4 5" key="3">
    <citation type="journal article" date="2017" name="G3 (Bethesda)">
        <title>Comparative analysis highlights variable genome content of wheat rusts and divergence of the mating loci.</title>
        <authorList>
            <person name="Cuomo C.A."/>
            <person name="Bakkeren G."/>
            <person name="Khalil H.B."/>
            <person name="Panwar V."/>
            <person name="Joly D."/>
            <person name="Linning R."/>
            <person name="Sakthikumar S."/>
            <person name="Song X."/>
            <person name="Adiconis X."/>
            <person name="Fan L."/>
            <person name="Goldberg J.M."/>
            <person name="Levin J.Z."/>
            <person name="Young S."/>
            <person name="Zeng Q."/>
            <person name="Anikster Y."/>
            <person name="Bruce M."/>
            <person name="Wang M."/>
            <person name="Yin C."/>
            <person name="McCallum B."/>
            <person name="Szabo L.J."/>
            <person name="Hulbert S."/>
            <person name="Chen X."/>
            <person name="Fellers J.P."/>
        </authorList>
    </citation>
    <scope>NUCLEOTIDE SEQUENCE</scope>
    <source>
        <strain evidence="5">Isolate 1-1 / race 1 (BBBD)</strain>
        <strain evidence="4">isolate 1-1 / race 1 (BBBD)</strain>
    </source>
</reference>
<dbReference type="Gene3D" id="2.60.120.260">
    <property type="entry name" value="Galactose-binding domain-like"/>
    <property type="match status" value="1"/>
</dbReference>
<keyword evidence="5" id="KW-1185">Reference proteome</keyword>
<dbReference type="Pfam" id="PF03644">
    <property type="entry name" value="Glyco_hydro_85"/>
    <property type="match status" value="1"/>
</dbReference>
<feature type="compositionally biased region" description="Polar residues" evidence="1">
    <location>
        <begin position="606"/>
        <end position="625"/>
    </location>
</feature>
<dbReference type="OMA" id="HAICTAT"/>
<reference evidence="3" key="2">
    <citation type="submission" date="2016-05" db="EMBL/GenBank/DDBJ databases">
        <title>Comparative analysis highlights variable genome content of wheat rusts and divergence of the mating loci.</title>
        <authorList>
            <person name="Cuomo C.A."/>
            <person name="Bakkeren G."/>
            <person name="Szabo L."/>
            <person name="Khalil H."/>
            <person name="Joly D."/>
            <person name="Goldberg J."/>
            <person name="Young S."/>
            <person name="Zeng Q."/>
            <person name="Fellers J."/>
        </authorList>
    </citation>
    <scope>NUCLEOTIDE SEQUENCE [LARGE SCALE GENOMIC DNA]</scope>
    <source>
        <strain evidence="3">1-1 BBBD Race 1</strain>
    </source>
</reference>
<dbReference type="AlphaFoldDB" id="A0A0C4EP02"/>
<feature type="region of interest" description="Disordered" evidence="1">
    <location>
        <begin position="606"/>
        <end position="627"/>
    </location>
</feature>
<dbReference type="Gene3D" id="3.20.20.80">
    <property type="entry name" value="Glycosidases"/>
    <property type="match status" value="1"/>
</dbReference>
<dbReference type="OrthoDB" id="284473at2759"/>
<gene>
    <name evidence="3" type="ORF">PTTG_02499</name>
</gene>
<evidence type="ECO:0000313" key="5">
    <source>
        <dbReference type="Proteomes" id="UP000005240"/>
    </source>
</evidence>
<dbReference type="PANTHER" id="PTHR13246:SF1">
    <property type="entry name" value="CYTOSOLIC ENDO-BETA-N-ACETYLGLUCOSAMINIDASE"/>
    <property type="match status" value="1"/>
</dbReference>